<organism evidence="3">
    <name type="scientific">uncultured Anaerotruncus sp</name>
    <dbReference type="NCBI Taxonomy" id="905011"/>
    <lineage>
        <taxon>Bacteria</taxon>
        <taxon>Bacillati</taxon>
        <taxon>Bacillota</taxon>
        <taxon>Clostridia</taxon>
        <taxon>Eubacteriales</taxon>
        <taxon>Oscillospiraceae</taxon>
        <taxon>Anaerotruncus</taxon>
        <taxon>environmental samples</taxon>
    </lineage>
</organism>
<evidence type="ECO:0000313" key="3">
    <source>
        <dbReference type="EMBL" id="SCJ81064.1"/>
    </source>
</evidence>
<dbReference type="Pfam" id="PF02272">
    <property type="entry name" value="DHHA1"/>
    <property type="match status" value="1"/>
</dbReference>
<dbReference type="InterPro" id="IPR051319">
    <property type="entry name" value="Oligoribo/pAp-PDE_c-di-AMP_PDE"/>
</dbReference>
<name>A0A1C6JGC0_9FIRM</name>
<dbReference type="AlphaFoldDB" id="A0A1C6JGC0"/>
<protein>
    <submittedName>
        <fullName evidence="3">Bifunctional oligoribonuclease and PAP phosphatase nrnA</fullName>
        <ecNumber evidence="3">3.1.-.-</ecNumber>
    </submittedName>
</protein>
<dbReference type="Pfam" id="PF01368">
    <property type="entry name" value="DHH"/>
    <property type="match status" value="1"/>
</dbReference>
<dbReference type="GO" id="GO:0003676">
    <property type="term" value="F:nucleic acid binding"/>
    <property type="evidence" value="ECO:0007669"/>
    <property type="project" value="InterPro"/>
</dbReference>
<keyword evidence="3" id="KW-0378">Hydrolase</keyword>
<dbReference type="SUPFAM" id="SSF64182">
    <property type="entry name" value="DHH phosphoesterases"/>
    <property type="match status" value="1"/>
</dbReference>
<sequence>MERVTVKQAADMLLSHDDILILCHHSPDGDTLGSGYGLYFGLKSLGKRARVLCPDEISGKFRFMLRGYRDEKFEPQFIVAVDIADKKLMGRLEGAYGDKVDLCIDHHVSNTGYAAALCLDDTAAAAAQVIFAVLEQMGVAPSSHIANCLYCGLATDTGCFRYANTTAQTFYTAAKLVEWGADNGTIGREVFDTRSRARIMAENRLMQSLEFYFDDRCALAVITLQDMADSRIEQSDLDGLTALPRQIEGVEVGITIKEKEVGVYKVSVRTSTYVDACALCRQLGGGGHIRASGCQLTGTLKQVKEQLLTLVKDFLKPL</sequence>
<dbReference type="EMBL" id="FMHG01000001">
    <property type="protein sequence ID" value="SCJ81064.1"/>
    <property type="molecule type" value="Genomic_DNA"/>
</dbReference>
<dbReference type="InterPro" id="IPR003156">
    <property type="entry name" value="DHHA1_dom"/>
</dbReference>
<dbReference type="GO" id="GO:0016787">
    <property type="term" value="F:hydrolase activity"/>
    <property type="evidence" value="ECO:0007669"/>
    <property type="project" value="UniProtKB-KW"/>
</dbReference>
<accession>A0A1C6JGC0</accession>
<evidence type="ECO:0000259" key="2">
    <source>
        <dbReference type="Pfam" id="PF02272"/>
    </source>
</evidence>
<proteinExistence type="predicted"/>
<dbReference type="PANTHER" id="PTHR47618">
    <property type="entry name" value="BIFUNCTIONAL OLIGORIBONUCLEASE AND PAP PHOSPHATASE NRNA"/>
    <property type="match status" value="1"/>
</dbReference>
<gene>
    <name evidence="3" type="primary">nrnA</name>
    <name evidence="3" type="ORF">SAMEA3545359_02173</name>
</gene>
<dbReference type="PANTHER" id="PTHR47618:SF1">
    <property type="entry name" value="BIFUNCTIONAL OLIGORIBONUCLEASE AND PAP PHOSPHATASE NRNA"/>
    <property type="match status" value="1"/>
</dbReference>
<dbReference type="InterPro" id="IPR001667">
    <property type="entry name" value="DDH_dom"/>
</dbReference>
<reference evidence="3" key="1">
    <citation type="submission" date="2015-09" db="EMBL/GenBank/DDBJ databases">
        <authorList>
            <consortium name="Pathogen Informatics"/>
        </authorList>
    </citation>
    <scope>NUCLEOTIDE SEQUENCE</scope>
    <source>
        <strain evidence="3">2789STDY5834896</strain>
    </source>
</reference>
<dbReference type="Gene3D" id="3.90.1640.10">
    <property type="entry name" value="inorganic pyrophosphatase (n-terminal core)"/>
    <property type="match status" value="1"/>
</dbReference>
<feature type="domain" description="DDH" evidence="1">
    <location>
        <begin position="19"/>
        <end position="152"/>
    </location>
</feature>
<dbReference type="Gene3D" id="3.10.310.30">
    <property type="match status" value="1"/>
</dbReference>
<evidence type="ECO:0000259" key="1">
    <source>
        <dbReference type="Pfam" id="PF01368"/>
    </source>
</evidence>
<dbReference type="EC" id="3.1.-.-" evidence="3"/>
<dbReference type="InterPro" id="IPR038763">
    <property type="entry name" value="DHH_sf"/>
</dbReference>
<feature type="domain" description="DHHA1" evidence="2">
    <location>
        <begin position="229"/>
        <end position="316"/>
    </location>
</feature>